<name>A0AB34HRL5_ESCRO</name>
<feature type="compositionally biased region" description="Low complexity" evidence="1">
    <location>
        <begin position="1"/>
        <end position="10"/>
    </location>
</feature>
<dbReference type="Proteomes" id="UP001159641">
    <property type="component" value="Unassembled WGS sequence"/>
</dbReference>
<evidence type="ECO:0000256" key="1">
    <source>
        <dbReference type="SAM" id="MobiDB-lite"/>
    </source>
</evidence>
<dbReference type="EMBL" id="JAIQCJ010000567">
    <property type="protein sequence ID" value="KAJ8795491.1"/>
    <property type="molecule type" value="Genomic_DNA"/>
</dbReference>
<keyword evidence="3" id="KW-1185">Reference proteome</keyword>
<gene>
    <name evidence="2" type="ORF">J1605_018272</name>
</gene>
<dbReference type="AlphaFoldDB" id="A0AB34HRL5"/>
<feature type="region of interest" description="Disordered" evidence="1">
    <location>
        <begin position="63"/>
        <end position="99"/>
    </location>
</feature>
<protein>
    <submittedName>
        <fullName evidence="2">Uncharacterized protein</fullName>
    </submittedName>
</protein>
<feature type="compositionally biased region" description="Polar residues" evidence="1">
    <location>
        <begin position="74"/>
        <end position="90"/>
    </location>
</feature>
<comment type="caution">
    <text evidence="2">The sequence shown here is derived from an EMBL/GenBank/DDBJ whole genome shotgun (WGS) entry which is preliminary data.</text>
</comment>
<proteinExistence type="predicted"/>
<feature type="region of interest" description="Disordered" evidence="1">
    <location>
        <begin position="1"/>
        <end position="27"/>
    </location>
</feature>
<reference evidence="2 3" key="1">
    <citation type="submission" date="2022-11" db="EMBL/GenBank/DDBJ databases">
        <title>Whole genome sequence of Eschrichtius robustus ER-17-0199.</title>
        <authorList>
            <person name="Bruniche-Olsen A."/>
            <person name="Black A.N."/>
            <person name="Fields C.J."/>
            <person name="Walden K."/>
            <person name="Dewoody J.A."/>
        </authorList>
    </citation>
    <scope>NUCLEOTIDE SEQUENCE [LARGE SCALE GENOMIC DNA]</scope>
    <source>
        <strain evidence="2">ER-17-0199</strain>
        <tissue evidence="2">Blubber</tissue>
    </source>
</reference>
<evidence type="ECO:0000313" key="3">
    <source>
        <dbReference type="Proteomes" id="UP001159641"/>
    </source>
</evidence>
<accession>A0AB34HRL5</accession>
<evidence type="ECO:0000313" key="2">
    <source>
        <dbReference type="EMBL" id="KAJ8795491.1"/>
    </source>
</evidence>
<organism evidence="2 3">
    <name type="scientific">Eschrichtius robustus</name>
    <name type="common">California gray whale</name>
    <name type="synonym">Eschrichtius gibbosus</name>
    <dbReference type="NCBI Taxonomy" id="9764"/>
    <lineage>
        <taxon>Eukaryota</taxon>
        <taxon>Metazoa</taxon>
        <taxon>Chordata</taxon>
        <taxon>Craniata</taxon>
        <taxon>Vertebrata</taxon>
        <taxon>Euteleostomi</taxon>
        <taxon>Mammalia</taxon>
        <taxon>Eutheria</taxon>
        <taxon>Laurasiatheria</taxon>
        <taxon>Artiodactyla</taxon>
        <taxon>Whippomorpha</taxon>
        <taxon>Cetacea</taxon>
        <taxon>Mysticeti</taxon>
        <taxon>Eschrichtiidae</taxon>
        <taxon>Eschrichtius</taxon>
    </lineage>
</organism>
<sequence>MLLARRTTAPGAGGTATSQREESRCDGNKQAVSKISCSINRFIIFHVHCAGLNLDMVQDAGSPVSEHRREPRAATSSRGEQGWVSLSQESPGAAGICSTERKAGGPGIRLLAWEHTATMLTAEEAPESVREFPDILKWNSAFQWSWGIAQSRGR</sequence>